<keyword evidence="17" id="KW-1185">Reference proteome</keyword>
<evidence type="ECO:0000313" key="16">
    <source>
        <dbReference type="EnsemblMetazoa" id="GBRI029063-PA"/>
    </source>
</evidence>
<dbReference type="PROSITE" id="PS50002">
    <property type="entry name" value="SH3"/>
    <property type="match status" value="1"/>
</dbReference>
<sequence length="413" mass="45300">MTGRGISNFRSPVINETNLLPPVGLGGGDASIATNETQPYLRTSVGNVRAMPPMPPPLPLAPASQYNYGGGYSFGQNNHYGGYGSLYSSFPNGGYGGYGNNSFGGYGNNFGSYGIGYNRFGGRNPLDPEARFIQMAEATSRPAFQSIESLVMAVGNIASMLDSTFFALTSSFRAILGVAANFGRLRGVFSQLWHTFAVFRTLNWIYRKILYWLRISNLEPSSESFKKAFSEAINESACQQGAPKPPRKGQSPWPVLAFISFIFTAPYLIMKMLGTVSNTVHEEARQPTKWIRPIETSALYDFQSRNSNELTIYAGQRVIVAPKEIQNTLNLLNTGWALASTDGQNAGVIPINYVKSRQQKRQAEFSKPIAQVAHLLSPKHTEREVNDPPQINCNKATQSVDGSDVPNPLEELK</sequence>
<dbReference type="Proteomes" id="UP000091820">
    <property type="component" value="Unassembled WGS sequence"/>
</dbReference>
<evidence type="ECO:0000256" key="13">
    <source>
        <dbReference type="PROSITE-ProRule" id="PRU00192"/>
    </source>
</evidence>
<keyword evidence="2 13" id="KW-0728">SH3 domain</keyword>
<dbReference type="GO" id="GO:0016560">
    <property type="term" value="P:protein import into peroxisome matrix, docking"/>
    <property type="evidence" value="ECO:0007669"/>
    <property type="project" value="InterPro"/>
</dbReference>
<feature type="domain" description="SH3" evidence="15">
    <location>
        <begin position="291"/>
        <end position="359"/>
    </location>
</feature>
<evidence type="ECO:0000256" key="11">
    <source>
        <dbReference type="ARBA" id="ARBA00034535"/>
    </source>
</evidence>
<keyword evidence="7" id="KW-0811">Translocation</keyword>
<evidence type="ECO:0000256" key="6">
    <source>
        <dbReference type="ARBA" id="ARBA00022989"/>
    </source>
</evidence>
<dbReference type="Pfam" id="PF04088">
    <property type="entry name" value="Peroxin-13_N"/>
    <property type="match status" value="1"/>
</dbReference>
<evidence type="ECO:0000256" key="2">
    <source>
        <dbReference type="ARBA" id="ARBA00022443"/>
    </source>
</evidence>
<evidence type="ECO:0000259" key="15">
    <source>
        <dbReference type="PROSITE" id="PS50002"/>
    </source>
</evidence>
<feature type="compositionally biased region" description="Polar residues" evidence="14">
    <location>
        <begin position="389"/>
        <end position="401"/>
    </location>
</feature>
<comment type="subcellular location">
    <subcellularLocation>
        <location evidence="12">Peroxisome membrane</location>
    </subcellularLocation>
</comment>
<reference evidence="17" key="1">
    <citation type="submission" date="2014-03" db="EMBL/GenBank/DDBJ databases">
        <authorList>
            <person name="Aksoy S."/>
            <person name="Warren W."/>
            <person name="Wilson R.K."/>
        </authorList>
    </citation>
    <scope>NUCLEOTIDE SEQUENCE [LARGE SCALE GENOMIC DNA]</scope>
    <source>
        <strain evidence="17">IAEA</strain>
    </source>
</reference>
<evidence type="ECO:0000256" key="12">
    <source>
        <dbReference type="ARBA" id="ARBA00046271"/>
    </source>
</evidence>
<protein>
    <recommendedName>
        <fullName evidence="11">Peroxisomal membrane protein PEX13</fullName>
    </recommendedName>
    <alternativeName>
        <fullName evidence="10">Peroxin-13</fullName>
    </alternativeName>
</protein>
<keyword evidence="8" id="KW-0472">Membrane</keyword>
<dbReference type="Gene3D" id="2.30.30.40">
    <property type="entry name" value="SH3 Domains"/>
    <property type="match status" value="1"/>
</dbReference>
<evidence type="ECO:0000256" key="4">
    <source>
        <dbReference type="ARBA" id="ARBA00022692"/>
    </source>
</evidence>
<feature type="region of interest" description="Disordered" evidence="14">
    <location>
        <begin position="377"/>
        <end position="413"/>
    </location>
</feature>
<dbReference type="InterPro" id="IPR007223">
    <property type="entry name" value="Peroxin-13_N"/>
</dbReference>
<evidence type="ECO:0000313" key="17">
    <source>
        <dbReference type="Proteomes" id="UP000091820"/>
    </source>
</evidence>
<evidence type="ECO:0000256" key="14">
    <source>
        <dbReference type="SAM" id="MobiDB-lite"/>
    </source>
</evidence>
<evidence type="ECO:0000256" key="8">
    <source>
        <dbReference type="ARBA" id="ARBA00023136"/>
    </source>
</evidence>
<dbReference type="STRING" id="37001.A0A1A9WR43"/>
<dbReference type="SUPFAM" id="SSF50044">
    <property type="entry name" value="SH3-domain"/>
    <property type="match status" value="1"/>
</dbReference>
<dbReference type="InterPro" id="IPR036028">
    <property type="entry name" value="SH3-like_dom_sf"/>
</dbReference>
<evidence type="ECO:0000256" key="5">
    <source>
        <dbReference type="ARBA" id="ARBA00022927"/>
    </source>
</evidence>
<organism evidence="16 17">
    <name type="scientific">Glossina brevipalpis</name>
    <dbReference type="NCBI Taxonomy" id="37001"/>
    <lineage>
        <taxon>Eukaryota</taxon>
        <taxon>Metazoa</taxon>
        <taxon>Ecdysozoa</taxon>
        <taxon>Arthropoda</taxon>
        <taxon>Hexapoda</taxon>
        <taxon>Insecta</taxon>
        <taxon>Pterygota</taxon>
        <taxon>Neoptera</taxon>
        <taxon>Endopterygota</taxon>
        <taxon>Diptera</taxon>
        <taxon>Brachycera</taxon>
        <taxon>Muscomorpha</taxon>
        <taxon>Hippoboscoidea</taxon>
        <taxon>Glossinidae</taxon>
        <taxon>Glossina</taxon>
    </lineage>
</organism>
<evidence type="ECO:0000256" key="9">
    <source>
        <dbReference type="ARBA" id="ARBA00023140"/>
    </source>
</evidence>
<dbReference type="InterPro" id="IPR001452">
    <property type="entry name" value="SH3_domain"/>
</dbReference>
<dbReference type="PANTHER" id="PTHR19332">
    <property type="entry name" value="PEROXISOMAL MEMBRANE PROTEIN PEX13"/>
    <property type="match status" value="1"/>
</dbReference>
<name>A0A1A9WR43_9MUSC</name>
<comment type="similarity">
    <text evidence="1">Belongs to the peroxin-13 family.</text>
</comment>
<keyword evidence="9" id="KW-0576">Peroxisome</keyword>
<accession>A0A1A9WR43</accession>
<evidence type="ECO:0000256" key="10">
    <source>
        <dbReference type="ARBA" id="ARBA00029693"/>
    </source>
</evidence>
<keyword evidence="6" id="KW-1133">Transmembrane helix</keyword>
<dbReference type="VEuPathDB" id="VectorBase:GBRI029063"/>
<dbReference type="SMART" id="SM00326">
    <property type="entry name" value="SH3"/>
    <property type="match status" value="1"/>
</dbReference>
<proteinExistence type="inferred from homology"/>
<dbReference type="GO" id="GO:0005778">
    <property type="term" value="C:peroxisomal membrane"/>
    <property type="evidence" value="ECO:0007669"/>
    <property type="project" value="UniProtKB-SubCell"/>
</dbReference>
<evidence type="ECO:0000256" key="7">
    <source>
        <dbReference type="ARBA" id="ARBA00023010"/>
    </source>
</evidence>
<evidence type="ECO:0000256" key="1">
    <source>
        <dbReference type="ARBA" id="ARBA00006033"/>
    </source>
</evidence>
<dbReference type="InterPro" id="IPR035463">
    <property type="entry name" value="Pex13"/>
</dbReference>
<keyword evidence="3" id="KW-0813">Transport</keyword>
<dbReference type="CDD" id="cd11864">
    <property type="entry name" value="SH3_PEX13_eumet"/>
    <property type="match status" value="1"/>
</dbReference>
<reference evidence="16" key="2">
    <citation type="submission" date="2020-05" db="UniProtKB">
        <authorList>
            <consortium name="EnsemblMetazoa"/>
        </authorList>
    </citation>
    <scope>IDENTIFICATION</scope>
    <source>
        <strain evidence="16">IAEA</strain>
    </source>
</reference>
<dbReference type="EnsemblMetazoa" id="GBRI029063-RA">
    <property type="protein sequence ID" value="GBRI029063-PA"/>
    <property type="gene ID" value="GBRI029063"/>
</dbReference>
<dbReference type="GO" id="GO:1990429">
    <property type="term" value="C:peroxisomal importomer complex"/>
    <property type="evidence" value="ECO:0007669"/>
    <property type="project" value="TreeGrafter"/>
</dbReference>
<dbReference type="AlphaFoldDB" id="A0A1A9WR43"/>
<keyword evidence="5" id="KW-0653">Protein transport</keyword>
<evidence type="ECO:0000256" key="3">
    <source>
        <dbReference type="ARBA" id="ARBA00022448"/>
    </source>
</evidence>
<keyword evidence="4" id="KW-0812">Transmembrane</keyword>
<dbReference type="PANTHER" id="PTHR19332:SF1">
    <property type="entry name" value="PEROXISOMAL MEMBRANE PROTEIN PEX13"/>
    <property type="match status" value="1"/>
</dbReference>